<proteinExistence type="predicted"/>
<name>A0A5C4RBF5_9RHOB</name>
<evidence type="ECO:0000256" key="2">
    <source>
        <dbReference type="SAM" id="MobiDB-lite"/>
    </source>
</evidence>
<keyword evidence="1" id="KW-0460">Magnesium</keyword>
<dbReference type="EMBL" id="VDDC01000001">
    <property type="protein sequence ID" value="TNH41296.1"/>
    <property type="molecule type" value="Genomic_DNA"/>
</dbReference>
<keyword evidence="5" id="KW-1185">Reference proteome</keyword>
<dbReference type="Pfam" id="PF12804">
    <property type="entry name" value="NTP_transf_3"/>
    <property type="match status" value="1"/>
</dbReference>
<dbReference type="RefSeq" id="WP_139597509.1">
    <property type="nucleotide sequence ID" value="NZ_VDDC01000001.1"/>
</dbReference>
<dbReference type="InterPro" id="IPR029044">
    <property type="entry name" value="Nucleotide-diphossugar_trans"/>
</dbReference>
<reference evidence="4 5" key="1">
    <citation type="submission" date="2019-06" db="EMBL/GenBank/DDBJ databases">
        <authorList>
            <person name="Li J."/>
        </authorList>
    </citation>
    <scope>NUCLEOTIDE SEQUENCE [LARGE SCALE GENOMIC DNA]</scope>
    <source>
        <strain evidence="4 5">CGMCC 1.8012</strain>
    </source>
</reference>
<sequence length="195" mass="20185">MTCTGLLLAAGASRRFGPSDKLLATVSGMPLVAHAAQAMRATPFDDCIAVIANPALTPLLDGFRIVQIAQGQQSDSLRAGLFAAGNPDRLLIALGDMPDVTAAHLTQIVSLAADGLPSCSYDGIAPLPPACFPRDWLPRLAQLTGDQGAGRLLRDLAPSRQVPAPGLLRDIDLPEQISPPPPTRPHDATGGCGGM</sequence>
<comment type="caution">
    <text evidence="4">The sequence shown here is derived from an EMBL/GenBank/DDBJ whole genome shotgun (WGS) entry which is preliminary data.</text>
</comment>
<dbReference type="InterPro" id="IPR025877">
    <property type="entry name" value="MobA-like_NTP_Trfase"/>
</dbReference>
<feature type="domain" description="MobA-like NTP transferase" evidence="3">
    <location>
        <begin position="5"/>
        <end position="156"/>
    </location>
</feature>
<dbReference type="Proteomes" id="UP000304880">
    <property type="component" value="Unassembled WGS sequence"/>
</dbReference>
<dbReference type="PANTHER" id="PTHR43777:SF1">
    <property type="entry name" value="MOLYBDENUM COFACTOR CYTIDYLYLTRANSFERASE"/>
    <property type="match status" value="1"/>
</dbReference>
<dbReference type="PANTHER" id="PTHR43777">
    <property type="entry name" value="MOLYBDENUM COFACTOR CYTIDYLYLTRANSFERASE"/>
    <property type="match status" value="1"/>
</dbReference>
<protein>
    <submittedName>
        <fullName evidence="4">Nucleotidyltransferase family protein</fullName>
    </submittedName>
</protein>
<evidence type="ECO:0000259" key="3">
    <source>
        <dbReference type="Pfam" id="PF12804"/>
    </source>
</evidence>
<organism evidence="4 5">
    <name type="scientific">Paracoccus haeundaensis</name>
    <dbReference type="NCBI Taxonomy" id="225362"/>
    <lineage>
        <taxon>Bacteria</taxon>
        <taxon>Pseudomonadati</taxon>
        <taxon>Pseudomonadota</taxon>
        <taxon>Alphaproteobacteria</taxon>
        <taxon>Rhodobacterales</taxon>
        <taxon>Paracoccaceae</taxon>
        <taxon>Paracoccus</taxon>
    </lineage>
</organism>
<dbReference type="GO" id="GO:0016779">
    <property type="term" value="F:nucleotidyltransferase activity"/>
    <property type="evidence" value="ECO:0007669"/>
    <property type="project" value="UniProtKB-ARBA"/>
</dbReference>
<evidence type="ECO:0000256" key="1">
    <source>
        <dbReference type="ARBA" id="ARBA00022842"/>
    </source>
</evidence>
<feature type="region of interest" description="Disordered" evidence="2">
    <location>
        <begin position="171"/>
        <end position="195"/>
    </location>
</feature>
<dbReference type="CDD" id="cd04182">
    <property type="entry name" value="GT_2_like_f"/>
    <property type="match status" value="1"/>
</dbReference>
<dbReference type="SUPFAM" id="SSF53448">
    <property type="entry name" value="Nucleotide-diphospho-sugar transferases"/>
    <property type="match status" value="1"/>
</dbReference>
<accession>A0A5C4RBF5</accession>
<evidence type="ECO:0000313" key="4">
    <source>
        <dbReference type="EMBL" id="TNH41296.1"/>
    </source>
</evidence>
<dbReference type="Gene3D" id="3.90.550.10">
    <property type="entry name" value="Spore Coat Polysaccharide Biosynthesis Protein SpsA, Chain A"/>
    <property type="match status" value="1"/>
</dbReference>
<gene>
    <name evidence="4" type="ORF">FHD67_00860</name>
</gene>
<keyword evidence="4" id="KW-0808">Transferase</keyword>
<evidence type="ECO:0000313" key="5">
    <source>
        <dbReference type="Proteomes" id="UP000304880"/>
    </source>
</evidence>
<dbReference type="AlphaFoldDB" id="A0A5C4RBF5"/>